<feature type="transmembrane region" description="Helical" evidence="8">
    <location>
        <begin position="243"/>
        <end position="262"/>
    </location>
</feature>
<feature type="transmembrane region" description="Helical" evidence="8">
    <location>
        <begin position="140"/>
        <end position="165"/>
    </location>
</feature>
<evidence type="ECO:0000256" key="5">
    <source>
        <dbReference type="ARBA" id="ARBA00022989"/>
    </source>
</evidence>
<evidence type="ECO:0000256" key="2">
    <source>
        <dbReference type="ARBA" id="ARBA00022448"/>
    </source>
</evidence>
<dbReference type="CDD" id="cd06261">
    <property type="entry name" value="TM_PBP2"/>
    <property type="match status" value="1"/>
</dbReference>
<keyword evidence="5 8" id="KW-1133">Transmembrane helix</keyword>
<organism evidence="10 11">
    <name type="scientific">Wenzhouxiangella sediminis</name>
    <dbReference type="NCBI Taxonomy" id="1792836"/>
    <lineage>
        <taxon>Bacteria</taxon>
        <taxon>Pseudomonadati</taxon>
        <taxon>Pseudomonadota</taxon>
        <taxon>Gammaproteobacteria</taxon>
        <taxon>Chromatiales</taxon>
        <taxon>Wenzhouxiangellaceae</taxon>
        <taxon>Wenzhouxiangella</taxon>
    </lineage>
</organism>
<gene>
    <name evidence="10" type="ORF">DZC52_14625</name>
</gene>
<dbReference type="PANTHER" id="PTHR43163:SF6">
    <property type="entry name" value="DIPEPTIDE TRANSPORT SYSTEM PERMEASE PROTEIN DPPB-RELATED"/>
    <property type="match status" value="1"/>
</dbReference>
<dbReference type="InterPro" id="IPR000515">
    <property type="entry name" value="MetI-like"/>
</dbReference>
<evidence type="ECO:0000256" key="8">
    <source>
        <dbReference type="RuleBase" id="RU363032"/>
    </source>
</evidence>
<dbReference type="OrthoDB" id="9805855at2"/>
<evidence type="ECO:0000313" key="10">
    <source>
        <dbReference type="EMBL" id="RFF29086.1"/>
    </source>
</evidence>
<dbReference type="GO" id="GO:0005886">
    <property type="term" value="C:plasma membrane"/>
    <property type="evidence" value="ECO:0007669"/>
    <property type="project" value="UniProtKB-SubCell"/>
</dbReference>
<evidence type="ECO:0000259" key="9">
    <source>
        <dbReference type="PROSITE" id="PS50928"/>
    </source>
</evidence>
<evidence type="ECO:0000256" key="3">
    <source>
        <dbReference type="ARBA" id="ARBA00022475"/>
    </source>
</evidence>
<dbReference type="AlphaFoldDB" id="A0A3E1K595"/>
<evidence type="ECO:0000256" key="4">
    <source>
        <dbReference type="ARBA" id="ARBA00022692"/>
    </source>
</evidence>
<dbReference type="SUPFAM" id="SSF161098">
    <property type="entry name" value="MetI-like"/>
    <property type="match status" value="1"/>
</dbReference>
<feature type="transmembrane region" description="Helical" evidence="8">
    <location>
        <begin position="105"/>
        <end position="128"/>
    </location>
</feature>
<name>A0A3E1K595_9GAMM</name>
<comment type="subcellular location">
    <subcellularLocation>
        <location evidence="1 8">Cell membrane</location>
        <topology evidence="1 8">Multi-pass membrane protein</topology>
    </subcellularLocation>
</comment>
<dbReference type="Pfam" id="PF19300">
    <property type="entry name" value="BPD_transp_1_N"/>
    <property type="match status" value="1"/>
</dbReference>
<feature type="transmembrane region" description="Helical" evidence="8">
    <location>
        <begin position="12"/>
        <end position="36"/>
    </location>
</feature>
<dbReference type="PANTHER" id="PTHR43163">
    <property type="entry name" value="DIPEPTIDE TRANSPORT SYSTEM PERMEASE PROTEIN DPPB-RELATED"/>
    <property type="match status" value="1"/>
</dbReference>
<keyword evidence="2 8" id="KW-0813">Transport</keyword>
<dbReference type="InterPro" id="IPR035906">
    <property type="entry name" value="MetI-like_sf"/>
</dbReference>
<protein>
    <submittedName>
        <fullName evidence="10">ABC transporter permease</fullName>
    </submittedName>
</protein>
<feature type="domain" description="ABC transmembrane type-1" evidence="9">
    <location>
        <begin position="101"/>
        <end position="309"/>
    </location>
</feature>
<dbReference type="GO" id="GO:0055085">
    <property type="term" value="P:transmembrane transport"/>
    <property type="evidence" value="ECO:0007669"/>
    <property type="project" value="InterPro"/>
</dbReference>
<dbReference type="Gene3D" id="1.10.3720.10">
    <property type="entry name" value="MetI-like"/>
    <property type="match status" value="1"/>
</dbReference>
<keyword evidence="6 8" id="KW-0472">Membrane</keyword>
<evidence type="ECO:0000256" key="6">
    <source>
        <dbReference type="ARBA" id="ARBA00023136"/>
    </source>
</evidence>
<dbReference type="EMBL" id="QUZK01000052">
    <property type="protein sequence ID" value="RFF29086.1"/>
    <property type="molecule type" value="Genomic_DNA"/>
</dbReference>
<dbReference type="Proteomes" id="UP000260351">
    <property type="component" value="Unassembled WGS sequence"/>
</dbReference>
<feature type="transmembrane region" description="Helical" evidence="8">
    <location>
        <begin position="286"/>
        <end position="308"/>
    </location>
</feature>
<keyword evidence="3" id="KW-1003">Cell membrane</keyword>
<accession>A0A3E1K595</accession>
<keyword evidence="4 8" id="KW-0812">Transmembrane</keyword>
<evidence type="ECO:0000313" key="11">
    <source>
        <dbReference type="Proteomes" id="UP000260351"/>
    </source>
</evidence>
<evidence type="ECO:0000256" key="1">
    <source>
        <dbReference type="ARBA" id="ARBA00004651"/>
    </source>
</evidence>
<dbReference type="InterPro" id="IPR045621">
    <property type="entry name" value="BPD_transp_1_N"/>
</dbReference>
<dbReference type="Pfam" id="PF00528">
    <property type="entry name" value="BPD_transp_1"/>
    <property type="match status" value="1"/>
</dbReference>
<evidence type="ECO:0000256" key="7">
    <source>
        <dbReference type="ARBA" id="ARBA00024202"/>
    </source>
</evidence>
<dbReference type="PROSITE" id="PS50928">
    <property type="entry name" value="ABC_TM1"/>
    <property type="match status" value="1"/>
</dbReference>
<comment type="caution">
    <text evidence="10">The sequence shown here is derived from an EMBL/GenBank/DDBJ whole genome shotgun (WGS) entry which is preliminary data.</text>
</comment>
<sequence>MSAGGSRGGFLLDRLVTATALLLGVTLISFTLTVHFGPDPTWEQLGRNPTPEQIEQVRQALGQDRGFLPRYADFLLRLARLDLGHALASGEPVVDLLARAIPVSLLLLAPGFLIGIVLALALAMVAAWRPRGFVDRLCTIVSATGMSLSLVIIVIALQAVFAVWLDWFPARGWRVHDLASYLRHVTVPSLGLIVAGLGYNLRFFRSVFRNVLHDPPVRTARAYGFGDGRIAIRYVLRAAAPPILTRILVAVPLIVISGSLIIEKHFGIPGIGMVTWNAMMSGDQPVMMAVVSLSSVLFVLALSVTDLLTGLLDPKVRGA</sequence>
<dbReference type="RefSeq" id="WP_116651892.1">
    <property type="nucleotide sequence ID" value="NZ_QUZK01000052.1"/>
</dbReference>
<proteinExistence type="inferred from homology"/>
<reference evidence="10 11" key="1">
    <citation type="submission" date="2018-08" db="EMBL/GenBank/DDBJ databases">
        <title>Wenzhouxiangella salilacus sp. nov., a novel bacterium isolated from a saline lake in Xinjiang Province, China.</title>
        <authorList>
            <person name="Han S."/>
        </authorList>
    </citation>
    <scope>NUCLEOTIDE SEQUENCE [LARGE SCALE GENOMIC DNA]</scope>
    <source>
        <strain evidence="10 11">XDB06</strain>
    </source>
</reference>
<feature type="transmembrane region" description="Helical" evidence="8">
    <location>
        <begin position="185"/>
        <end position="204"/>
    </location>
</feature>
<keyword evidence="11" id="KW-1185">Reference proteome</keyword>
<comment type="similarity">
    <text evidence="7">Belongs to the binding-protein-dependent transport system permease family. OppBC subfamily.</text>
</comment>